<evidence type="ECO:0000313" key="5">
    <source>
        <dbReference type="Proteomes" id="UP000189703"/>
    </source>
</evidence>
<accession>A0A1U8BMW0</accession>
<comment type="cofactor">
    <cofactor evidence="1">
        <name>Mg(2+)</name>
        <dbReference type="ChEBI" id="CHEBI:18420"/>
    </cofactor>
</comment>
<keyword evidence="2" id="KW-0479">Metal-binding</keyword>
<dbReference type="Pfam" id="PF03936">
    <property type="entry name" value="Terpene_synth_C"/>
    <property type="match status" value="1"/>
</dbReference>
<dbReference type="PANTHER" id="PTHR31739">
    <property type="entry name" value="ENT-COPALYL DIPHOSPHATE SYNTHASE, CHLOROPLASTIC"/>
    <property type="match status" value="1"/>
</dbReference>
<dbReference type="InterPro" id="IPR036965">
    <property type="entry name" value="Terpene_synth_N_sf"/>
</dbReference>
<dbReference type="InParanoid" id="A0A1U8BMW0"/>
<dbReference type="GO" id="GO:0000287">
    <property type="term" value="F:magnesium ion binding"/>
    <property type="evidence" value="ECO:0007669"/>
    <property type="project" value="InterPro"/>
</dbReference>
<keyword evidence="5" id="KW-1185">Reference proteome</keyword>
<feature type="domain" description="Terpene synthase metal-binding" evidence="4">
    <location>
        <begin position="132"/>
        <end position="187"/>
    </location>
</feature>
<evidence type="ECO:0000256" key="1">
    <source>
        <dbReference type="ARBA" id="ARBA00001946"/>
    </source>
</evidence>
<evidence type="ECO:0000256" key="3">
    <source>
        <dbReference type="ARBA" id="ARBA00022842"/>
    </source>
</evidence>
<dbReference type="InterPro" id="IPR008949">
    <property type="entry name" value="Isoprenoid_synthase_dom_sf"/>
</dbReference>
<proteinExistence type="predicted"/>
<dbReference type="KEGG" id="nnu:104612614"/>
<sequence length="193" mass="22541">MRNVYKATDLILFLGEDELEEARSLSRKLLEKAISFKATKNNDTILLPPRFWRLVEHELRLQWCARMDHLEHRMCIEVNKTTSPLMGKSSLYRQSFLHIDNVLLQLAWKNYLFRQSIYRSELDELKSWSKESGLASTGFGREKTTYCYYAISSCSSIPLNSDVRMTVAKSAIIVTVADDFYDMEGSFMFYLFT</sequence>
<dbReference type="SUPFAM" id="SSF48239">
    <property type="entry name" value="Terpenoid cyclases/Protein prenyltransferases"/>
    <property type="match status" value="1"/>
</dbReference>
<dbReference type="Gene3D" id="1.10.600.10">
    <property type="entry name" value="Farnesyl Diphosphate Synthase"/>
    <property type="match status" value="1"/>
</dbReference>
<name>A0A1U8BMW0_NELNU</name>
<dbReference type="GO" id="GO:0010333">
    <property type="term" value="F:terpene synthase activity"/>
    <property type="evidence" value="ECO:0007669"/>
    <property type="project" value="InterPro"/>
</dbReference>
<evidence type="ECO:0000313" key="6">
    <source>
        <dbReference type="RefSeq" id="XP_010278392.1"/>
    </source>
</evidence>
<dbReference type="Proteomes" id="UP000189703">
    <property type="component" value="Unplaced"/>
</dbReference>
<dbReference type="GeneID" id="104612614"/>
<organism evidence="5 6">
    <name type="scientific">Nelumbo nucifera</name>
    <name type="common">Sacred lotus</name>
    <dbReference type="NCBI Taxonomy" id="4432"/>
    <lineage>
        <taxon>Eukaryota</taxon>
        <taxon>Viridiplantae</taxon>
        <taxon>Streptophyta</taxon>
        <taxon>Embryophyta</taxon>
        <taxon>Tracheophyta</taxon>
        <taxon>Spermatophyta</taxon>
        <taxon>Magnoliopsida</taxon>
        <taxon>Proteales</taxon>
        <taxon>Nelumbonaceae</taxon>
        <taxon>Nelumbo</taxon>
    </lineage>
</organism>
<dbReference type="eggNOG" id="ENOG502REU3">
    <property type="taxonomic scope" value="Eukaryota"/>
</dbReference>
<dbReference type="InterPro" id="IPR008930">
    <property type="entry name" value="Terpenoid_cyclase/PrenylTrfase"/>
</dbReference>
<dbReference type="SUPFAM" id="SSF48576">
    <property type="entry name" value="Terpenoid synthases"/>
    <property type="match status" value="1"/>
</dbReference>
<keyword evidence="3" id="KW-0460">Magnesium</keyword>
<reference evidence="6" key="1">
    <citation type="submission" date="2025-08" db="UniProtKB">
        <authorList>
            <consortium name="RefSeq"/>
        </authorList>
    </citation>
    <scope>IDENTIFICATION</scope>
</reference>
<dbReference type="InterPro" id="IPR005630">
    <property type="entry name" value="Terpene_synthase_metal-bd"/>
</dbReference>
<dbReference type="AlphaFoldDB" id="A0A1U8BMW0"/>
<protein>
    <submittedName>
        <fullName evidence="6">S-linalool synthase-like</fullName>
    </submittedName>
</protein>
<dbReference type="GO" id="GO:0016114">
    <property type="term" value="P:terpenoid biosynthetic process"/>
    <property type="evidence" value="ECO:0007669"/>
    <property type="project" value="InterPro"/>
</dbReference>
<evidence type="ECO:0000256" key="2">
    <source>
        <dbReference type="ARBA" id="ARBA00022723"/>
    </source>
</evidence>
<dbReference type="RefSeq" id="XP_010278392.1">
    <property type="nucleotide sequence ID" value="XM_010280090.1"/>
</dbReference>
<dbReference type="OrthoDB" id="2343925at2759"/>
<dbReference type="PANTHER" id="PTHR31739:SF25">
    <property type="entry name" value="(E,E)-GERANYLLINALOOL SYNTHASE"/>
    <property type="match status" value="1"/>
</dbReference>
<dbReference type="InterPro" id="IPR050148">
    <property type="entry name" value="Terpene_synthase-like"/>
</dbReference>
<gene>
    <name evidence="6" type="primary">LOC104612614</name>
</gene>
<dbReference type="Gene3D" id="1.50.10.130">
    <property type="entry name" value="Terpene synthase, N-terminal domain"/>
    <property type="match status" value="1"/>
</dbReference>
<evidence type="ECO:0000259" key="4">
    <source>
        <dbReference type="Pfam" id="PF03936"/>
    </source>
</evidence>